<evidence type="ECO:0000313" key="7">
    <source>
        <dbReference type="Proteomes" id="UP000092528"/>
    </source>
</evidence>
<dbReference type="PROSITE" id="PS51891">
    <property type="entry name" value="CENP_V_GFA"/>
    <property type="match status" value="1"/>
</dbReference>
<evidence type="ECO:0000256" key="3">
    <source>
        <dbReference type="ARBA" id="ARBA00022833"/>
    </source>
</evidence>
<name>A0A1C7FJP4_9VIBR</name>
<dbReference type="PANTHER" id="PTHR33337">
    <property type="entry name" value="GFA DOMAIN-CONTAINING PROTEIN"/>
    <property type="match status" value="1"/>
</dbReference>
<dbReference type="RefSeq" id="WP_005595230.1">
    <property type="nucleotide sequence ID" value="NZ_CP016415.1"/>
</dbReference>
<dbReference type="Proteomes" id="UP000092528">
    <property type="component" value="Chromosome 2"/>
</dbReference>
<protein>
    <recommendedName>
        <fullName evidence="5">CENP-V/GFA domain-containing protein</fullName>
    </recommendedName>
</protein>
<dbReference type="Gene3D" id="3.90.1590.10">
    <property type="entry name" value="glutathione-dependent formaldehyde- activating enzyme (gfa)"/>
    <property type="match status" value="1"/>
</dbReference>
<keyword evidence="3" id="KW-0862">Zinc</keyword>
<dbReference type="PATRIC" id="fig|45658.7.peg.4193"/>
<dbReference type="STRING" id="45658.VSVS12_04334"/>
<dbReference type="InterPro" id="IPR011057">
    <property type="entry name" value="Mss4-like_sf"/>
</dbReference>
<feature type="domain" description="CENP-V/GFA" evidence="5">
    <location>
        <begin position="16"/>
        <end position="126"/>
    </location>
</feature>
<dbReference type="GO" id="GO:0046872">
    <property type="term" value="F:metal ion binding"/>
    <property type="evidence" value="ECO:0007669"/>
    <property type="project" value="UniProtKB-KW"/>
</dbReference>
<organism evidence="6 7">
    <name type="scientific">Vibrio scophthalmi</name>
    <dbReference type="NCBI Taxonomy" id="45658"/>
    <lineage>
        <taxon>Bacteria</taxon>
        <taxon>Pseudomonadati</taxon>
        <taxon>Pseudomonadota</taxon>
        <taxon>Gammaproteobacteria</taxon>
        <taxon>Vibrionales</taxon>
        <taxon>Vibrionaceae</taxon>
        <taxon>Vibrio</taxon>
    </lineage>
</organism>
<reference evidence="6 7" key="1">
    <citation type="submission" date="2016-07" db="EMBL/GenBank/DDBJ databases">
        <title>Genome sequencing of Vibrio scophthalmi strain VS-05, an isolated from Paralichthys olivaceus.</title>
        <authorList>
            <person name="Han H.-J."/>
        </authorList>
    </citation>
    <scope>NUCLEOTIDE SEQUENCE [LARGE SCALE GENOMIC DNA]</scope>
    <source>
        <strain evidence="6 7">VS-05</strain>
    </source>
</reference>
<dbReference type="PANTHER" id="PTHR33337:SF40">
    <property type="entry name" value="CENP-V_GFA DOMAIN-CONTAINING PROTEIN-RELATED"/>
    <property type="match status" value="1"/>
</dbReference>
<dbReference type="SUPFAM" id="SSF51316">
    <property type="entry name" value="Mss4-like"/>
    <property type="match status" value="1"/>
</dbReference>
<dbReference type="Pfam" id="PF04828">
    <property type="entry name" value="GFA"/>
    <property type="match status" value="1"/>
</dbReference>
<dbReference type="GeneID" id="96874416"/>
<dbReference type="GO" id="GO:0016846">
    <property type="term" value="F:carbon-sulfur lyase activity"/>
    <property type="evidence" value="ECO:0007669"/>
    <property type="project" value="InterPro"/>
</dbReference>
<dbReference type="AlphaFoldDB" id="A0A1C7FJP4"/>
<dbReference type="InterPro" id="IPR006913">
    <property type="entry name" value="CENP-V/GFA"/>
</dbReference>
<dbReference type="EMBL" id="CP016415">
    <property type="protein sequence ID" value="ANU39249.1"/>
    <property type="molecule type" value="Genomic_DNA"/>
</dbReference>
<accession>A0A1C7FJP4</accession>
<evidence type="ECO:0000256" key="4">
    <source>
        <dbReference type="ARBA" id="ARBA00023239"/>
    </source>
</evidence>
<keyword evidence="4" id="KW-0456">Lyase</keyword>
<keyword evidence="7" id="KW-1185">Reference proteome</keyword>
<sequence>MTQHASHHTVTPPLTRIAQCSCGQVNLICHGEPIRTAICHCFACQKRTGSVFGVQARFHRAQVSYSGELTEYTRMSDSGQQVSYSFCPRCGTTMLLTLSIAPEHLVIPVGIFDQHDLPQPSFSVYEQHKQGWVKFDCQIEQAQ</sequence>
<proteinExistence type="inferred from homology"/>
<evidence type="ECO:0000256" key="2">
    <source>
        <dbReference type="ARBA" id="ARBA00022723"/>
    </source>
</evidence>
<gene>
    <name evidence="6" type="ORF">VSVS05_04213</name>
</gene>
<comment type="similarity">
    <text evidence="1">Belongs to the Gfa family.</text>
</comment>
<evidence type="ECO:0000259" key="5">
    <source>
        <dbReference type="PROSITE" id="PS51891"/>
    </source>
</evidence>
<keyword evidence="2" id="KW-0479">Metal-binding</keyword>
<evidence type="ECO:0000256" key="1">
    <source>
        <dbReference type="ARBA" id="ARBA00005495"/>
    </source>
</evidence>
<evidence type="ECO:0000313" key="6">
    <source>
        <dbReference type="EMBL" id="ANU39249.1"/>
    </source>
</evidence>